<dbReference type="PRINTS" id="PR00406">
    <property type="entry name" value="CYTB5RDTASE"/>
</dbReference>
<dbReference type="KEGG" id="bcom:BAUCODRAFT_108920"/>
<feature type="region of interest" description="Disordered" evidence="16">
    <location>
        <begin position="876"/>
        <end position="898"/>
    </location>
</feature>
<feature type="region of interest" description="Disordered" evidence="16">
    <location>
        <begin position="142"/>
        <end position="196"/>
    </location>
</feature>
<evidence type="ECO:0000256" key="6">
    <source>
        <dbReference type="ARBA" id="ARBA00011738"/>
    </source>
</evidence>
<dbReference type="GO" id="GO:0006790">
    <property type="term" value="P:sulfur compound metabolic process"/>
    <property type="evidence" value="ECO:0007669"/>
    <property type="project" value="TreeGrafter"/>
</dbReference>
<comment type="subunit">
    <text evidence="6">Homodimer.</text>
</comment>
<evidence type="ECO:0000256" key="5">
    <source>
        <dbReference type="ARBA" id="ARBA00006253"/>
    </source>
</evidence>
<feature type="compositionally biased region" description="Polar residues" evidence="16">
    <location>
        <begin position="881"/>
        <end position="893"/>
    </location>
</feature>
<dbReference type="InterPro" id="IPR001433">
    <property type="entry name" value="OxRdtase_FAD/NAD-bd"/>
</dbReference>
<dbReference type="Pfam" id="PF00970">
    <property type="entry name" value="FAD_binding_6"/>
    <property type="match status" value="2"/>
</dbReference>
<feature type="compositionally biased region" description="Basic and acidic residues" evidence="16">
    <location>
        <begin position="146"/>
        <end position="196"/>
    </location>
</feature>
<feature type="domain" description="FAD-binding FR-type" evidence="18">
    <location>
        <begin position="815"/>
        <end position="950"/>
    </location>
</feature>
<dbReference type="PROSITE" id="PS51384">
    <property type="entry name" value="FAD_FR"/>
    <property type="match status" value="1"/>
</dbReference>
<dbReference type="GeneID" id="19107148"/>
<protein>
    <recommendedName>
        <fullName evidence="8">Nitrate reductase [NADPH]</fullName>
        <ecNumber evidence="7">1.7.1.3</ecNumber>
    </recommendedName>
</protein>
<organism evidence="19 20">
    <name type="scientific">Baudoinia panamericana (strain UAMH 10762)</name>
    <name type="common">Angels' share fungus</name>
    <name type="synonym">Baudoinia compniacensis (strain UAMH 10762)</name>
    <dbReference type="NCBI Taxonomy" id="717646"/>
    <lineage>
        <taxon>Eukaryota</taxon>
        <taxon>Fungi</taxon>
        <taxon>Dikarya</taxon>
        <taxon>Ascomycota</taxon>
        <taxon>Pezizomycotina</taxon>
        <taxon>Dothideomycetes</taxon>
        <taxon>Dothideomycetidae</taxon>
        <taxon>Mycosphaerellales</taxon>
        <taxon>Teratosphaeriaceae</taxon>
        <taxon>Baudoinia</taxon>
    </lineage>
</organism>
<feature type="compositionally biased region" description="Polar residues" evidence="16">
    <location>
        <begin position="10"/>
        <end position="20"/>
    </location>
</feature>
<comment type="cofactor">
    <cofactor evidence="2">
        <name>heme</name>
        <dbReference type="ChEBI" id="CHEBI:30413"/>
    </cofactor>
</comment>
<dbReference type="SUPFAM" id="SSF63380">
    <property type="entry name" value="Riboflavin synthase domain-like"/>
    <property type="match status" value="1"/>
</dbReference>
<evidence type="ECO:0000256" key="1">
    <source>
        <dbReference type="ARBA" id="ARBA00001924"/>
    </source>
</evidence>
<dbReference type="SUPFAM" id="SSF81296">
    <property type="entry name" value="E set domains"/>
    <property type="match status" value="1"/>
</dbReference>
<name>M2LMK7_BAUPA</name>
<dbReference type="GO" id="GO:0008482">
    <property type="term" value="F:sulfite oxidase activity"/>
    <property type="evidence" value="ECO:0007669"/>
    <property type="project" value="TreeGrafter"/>
</dbReference>
<dbReference type="RefSeq" id="XP_007677035.1">
    <property type="nucleotide sequence ID" value="XM_007678845.1"/>
</dbReference>
<dbReference type="PROSITE" id="PS50255">
    <property type="entry name" value="CYTOCHROME_B5_2"/>
    <property type="match status" value="1"/>
</dbReference>
<dbReference type="EC" id="1.7.1.3" evidence="7"/>
<feature type="region of interest" description="Disordered" evidence="16">
    <location>
        <begin position="692"/>
        <end position="713"/>
    </location>
</feature>
<comment type="catalytic activity">
    <reaction evidence="15">
        <text>nitrite + NADP(+) + H2O = nitrate + NADPH + H(+)</text>
        <dbReference type="Rhea" id="RHEA:19061"/>
        <dbReference type="ChEBI" id="CHEBI:15377"/>
        <dbReference type="ChEBI" id="CHEBI:15378"/>
        <dbReference type="ChEBI" id="CHEBI:16301"/>
        <dbReference type="ChEBI" id="CHEBI:17632"/>
        <dbReference type="ChEBI" id="CHEBI:57783"/>
        <dbReference type="ChEBI" id="CHEBI:58349"/>
        <dbReference type="EC" id="1.7.1.3"/>
    </reaction>
</comment>
<dbReference type="Gene3D" id="3.40.50.80">
    <property type="entry name" value="Nucleotide-binding domain of ferredoxin-NADP reductase (FNR) module"/>
    <property type="match status" value="1"/>
</dbReference>
<reference evidence="19 20" key="1">
    <citation type="journal article" date="2012" name="PLoS Pathog.">
        <title>Diverse lifestyles and strategies of plant pathogenesis encoded in the genomes of eighteen Dothideomycetes fungi.</title>
        <authorList>
            <person name="Ohm R.A."/>
            <person name="Feau N."/>
            <person name="Henrissat B."/>
            <person name="Schoch C.L."/>
            <person name="Horwitz B.A."/>
            <person name="Barry K.W."/>
            <person name="Condon B.J."/>
            <person name="Copeland A.C."/>
            <person name="Dhillon B."/>
            <person name="Glaser F."/>
            <person name="Hesse C.N."/>
            <person name="Kosti I."/>
            <person name="LaButti K."/>
            <person name="Lindquist E.A."/>
            <person name="Lucas S."/>
            <person name="Salamov A.A."/>
            <person name="Bradshaw R.E."/>
            <person name="Ciuffetti L."/>
            <person name="Hamelin R.C."/>
            <person name="Kema G.H.J."/>
            <person name="Lawrence C."/>
            <person name="Scott J.A."/>
            <person name="Spatafora J.W."/>
            <person name="Turgeon B.G."/>
            <person name="de Wit P.J.G.M."/>
            <person name="Zhong S."/>
            <person name="Goodwin S.B."/>
            <person name="Grigoriev I.V."/>
        </authorList>
    </citation>
    <scope>NUCLEOTIDE SEQUENCE [LARGE SCALE GENOMIC DNA]</scope>
    <source>
        <strain evidence="19 20">UAMH 10762</strain>
    </source>
</reference>
<feature type="region of interest" description="Disordered" evidence="16">
    <location>
        <begin position="246"/>
        <end position="266"/>
    </location>
</feature>
<evidence type="ECO:0000256" key="7">
    <source>
        <dbReference type="ARBA" id="ARBA00012673"/>
    </source>
</evidence>
<dbReference type="InterPro" id="IPR001199">
    <property type="entry name" value="Cyt_B5-like_heme/steroid-bd"/>
</dbReference>
<keyword evidence="20" id="KW-1185">Reference proteome</keyword>
<dbReference type="Pfam" id="PF00173">
    <property type="entry name" value="Cyt-b5"/>
    <property type="match status" value="1"/>
</dbReference>
<sequence>MPPNIPWRVNVQNHPGSSAQDIKDEPDWQNTSEHRIGFRNRQSRRPGLTHDEDEGEVPDLTSLSGTDVHETEAEFDEEARRDLEKLKSRAKSGELINFRDIINNEKDFHLRYPQNRSLGWRFVLETSEDWVKNTEEWPANIKKRQKAEQAKKAEDSHTADGVEIADKNQGKTVQGEKEAEHTHEEHDWKRSQGENKHHDAYAADDEQSDGDAKTKSEYDQLLERYTPQEIALLRVLQHEKEYRNSLQLNDGKRQSPQTYNRTTISIDEQDQFSPDNWLPRSEHLIRLTGKHPLNAEAELSMLYSAGLITPNELHYVRNHGAVPRILWEMHELDVENGRLVLSMDDLKDKFEAINIPVTLACDGNRRKELNMIRKSKGFNWGAGATGCVYWKGPLLRDVLLAAGVQEPNYSGDSKQRWVNFQGADDPSEGKYETCIPLAYAMDPTNDVVLAQYMNDLPLPPDHGYPVRVIIPGYVGGRCVKWLKKVWVSDEENSSHYHIWDNRVLPSFITEKDGEFATTMFNHPNTACNEQNLNSVIVKPAQGEAIPLTHAKKGATYKIEGYAYDGGGHEVQRVEVSLDNGQTWLYCIRQFPEYPIRHGNKFWTWLHWHVEVSMVHLLQARSISVRAWNVFKNTQPREPAWNTMGMMNNCWYVVKPTITQGDGGDGEAQIRFRHPCEPGTGDGGWMQPSVENQIQSAKQDAGSPSKQFTRQEIEKHDREDDCWIVVDGKVYDATSVLAWHPGGKAAIVGHAGKVHQETSDEFASIHDGFAYQKLKECILGVVTEKAANFIKANAEAAAKEKAQSSQKSGDVVLQKHRWVPVKLVDRKEISKDTRRYTFGLPDGMKDLGLGTCQHIQLGFHMKDKMLIRSYTPTKPLLPKKSSGVTDGTQANGVSSGEIEGMRDGHGTFELVVKTYFPTDEQPGGAMSNVLDCVPLGEEVEIRGPTGEIVYNGNGKFVIQDKEMTFTKMNLVLGGSGLTPGYALIARALLGAGEDVEVRVVDANKSENDILLRSELDHFVEESQGRLKVTHVLSHPSESWEGLKGHVNAEIIKKSLFPPGEGTACFLCGPPAMIQKAALPALRNWGFEEDKNVFGF</sequence>
<accession>M2LMK7</accession>
<dbReference type="eggNOG" id="KOG0535">
    <property type="taxonomic scope" value="Eukaryota"/>
</dbReference>
<gene>
    <name evidence="19" type="ORF">BAUCODRAFT_108920</name>
</gene>
<dbReference type="CDD" id="cd06183">
    <property type="entry name" value="cyt_b5_reduct_like"/>
    <property type="match status" value="1"/>
</dbReference>
<dbReference type="InterPro" id="IPR017938">
    <property type="entry name" value="Riboflavin_synthase-like_b-brl"/>
</dbReference>
<dbReference type="OrthoDB" id="432685at2759"/>
<comment type="cofactor">
    <cofactor evidence="3">
        <name>FAD</name>
        <dbReference type="ChEBI" id="CHEBI:57692"/>
    </cofactor>
</comment>
<dbReference type="SUPFAM" id="SSF55856">
    <property type="entry name" value="Cytochrome b5-like heme/steroid binding domain"/>
    <property type="match status" value="1"/>
</dbReference>
<feature type="compositionally biased region" description="Basic and acidic residues" evidence="16">
    <location>
        <begin position="21"/>
        <end position="36"/>
    </location>
</feature>
<evidence type="ECO:0000256" key="16">
    <source>
        <dbReference type="SAM" id="MobiDB-lite"/>
    </source>
</evidence>
<dbReference type="InterPro" id="IPR008335">
    <property type="entry name" value="Mopterin_OxRdtase_euk"/>
</dbReference>
<dbReference type="InterPro" id="IPR039261">
    <property type="entry name" value="FNR_nucleotide-bd"/>
</dbReference>
<feature type="compositionally biased region" description="Basic and acidic residues" evidence="16">
    <location>
        <begin position="67"/>
        <end position="77"/>
    </location>
</feature>
<evidence type="ECO:0000313" key="20">
    <source>
        <dbReference type="Proteomes" id="UP000011761"/>
    </source>
</evidence>
<evidence type="ECO:0000256" key="13">
    <source>
        <dbReference type="ARBA" id="ARBA00023002"/>
    </source>
</evidence>
<keyword evidence="10" id="KW-0285">Flavoprotein</keyword>
<dbReference type="HOGENOM" id="CLU_003827_4_2_1"/>
<dbReference type="AlphaFoldDB" id="M2LMK7"/>
<evidence type="ECO:0000256" key="4">
    <source>
        <dbReference type="ARBA" id="ARBA00003838"/>
    </source>
</evidence>
<dbReference type="EMBL" id="KB445556">
    <property type="protein sequence ID" value="EMC95547.1"/>
    <property type="molecule type" value="Genomic_DNA"/>
</dbReference>
<evidence type="ECO:0000256" key="11">
    <source>
        <dbReference type="ARBA" id="ARBA00022723"/>
    </source>
</evidence>
<dbReference type="GO" id="GO:0042128">
    <property type="term" value="P:nitrate assimilation"/>
    <property type="evidence" value="ECO:0007669"/>
    <property type="project" value="UniProtKB-KW"/>
</dbReference>
<dbReference type="GO" id="GO:0050464">
    <property type="term" value="F:nitrate reductase (NADPH) activity"/>
    <property type="evidence" value="ECO:0007669"/>
    <property type="project" value="UniProtKB-EC"/>
</dbReference>
<comment type="similarity">
    <text evidence="5">Belongs to the nitrate reductase family.</text>
</comment>
<evidence type="ECO:0000256" key="2">
    <source>
        <dbReference type="ARBA" id="ARBA00001971"/>
    </source>
</evidence>
<dbReference type="GO" id="GO:0030151">
    <property type="term" value="F:molybdenum ion binding"/>
    <property type="evidence" value="ECO:0007669"/>
    <property type="project" value="InterPro"/>
</dbReference>
<dbReference type="GO" id="GO:0043546">
    <property type="term" value="F:molybdopterin cofactor binding"/>
    <property type="evidence" value="ECO:0007669"/>
    <property type="project" value="TreeGrafter"/>
</dbReference>
<keyword evidence="14" id="KW-0534">Nitrate assimilation</keyword>
<dbReference type="PANTHER" id="PTHR19372:SF7">
    <property type="entry name" value="SULFITE OXIDASE, MITOCHONDRIAL"/>
    <property type="match status" value="1"/>
</dbReference>
<evidence type="ECO:0000259" key="17">
    <source>
        <dbReference type="PROSITE" id="PS50255"/>
    </source>
</evidence>
<dbReference type="PANTHER" id="PTHR19372">
    <property type="entry name" value="SULFITE REDUCTASE"/>
    <property type="match status" value="1"/>
</dbReference>
<dbReference type="OMA" id="MNNCWYT"/>
<dbReference type="Pfam" id="PF03404">
    <property type="entry name" value="Mo-co_dimer"/>
    <property type="match status" value="1"/>
</dbReference>
<evidence type="ECO:0000256" key="15">
    <source>
        <dbReference type="ARBA" id="ARBA00049155"/>
    </source>
</evidence>
<dbReference type="STRING" id="717646.M2LMK7"/>
<evidence type="ECO:0000313" key="19">
    <source>
        <dbReference type="EMBL" id="EMC95547.1"/>
    </source>
</evidence>
<evidence type="ECO:0000256" key="10">
    <source>
        <dbReference type="ARBA" id="ARBA00022630"/>
    </source>
</evidence>
<dbReference type="SMART" id="SM01117">
    <property type="entry name" value="Cyt-b5"/>
    <property type="match status" value="1"/>
</dbReference>
<dbReference type="eggNOG" id="KOG0537">
    <property type="taxonomic scope" value="Eukaryota"/>
</dbReference>
<dbReference type="InterPro" id="IPR014756">
    <property type="entry name" value="Ig_E-set"/>
</dbReference>
<dbReference type="eggNOG" id="KOG0534">
    <property type="taxonomic scope" value="Eukaryota"/>
</dbReference>
<evidence type="ECO:0000256" key="14">
    <source>
        <dbReference type="ARBA" id="ARBA00023063"/>
    </source>
</evidence>
<evidence type="ECO:0000259" key="18">
    <source>
        <dbReference type="PROSITE" id="PS51384"/>
    </source>
</evidence>
<dbReference type="Pfam" id="PF00175">
    <property type="entry name" value="NAD_binding_1"/>
    <property type="match status" value="1"/>
</dbReference>
<keyword evidence="12" id="KW-0274">FAD</keyword>
<dbReference type="Pfam" id="PF00174">
    <property type="entry name" value="Oxidored_molyb"/>
    <property type="match status" value="1"/>
</dbReference>
<dbReference type="GO" id="GO:0020037">
    <property type="term" value="F:heme binding"/>
    <property type="evidence" value="ECO:0007669"/>
    <property type="project" value="TreeGrafter"/>
</dbReference>
<dbReference type="Gene3D" id="3.10.120.10">
    <property type="entry name" value="Cytochrome b5-like heme/steroid binding domain"/>
    <property type="match status" value="1"/>
</dbReference>
<dbReference type="InterPro" id="IPR000572">
    <property type="entry name" value="OxRdtase_Mopterin-bd_dom"/>
</dbReference>
<feature type="domain" description="Cytochrome b5 heme-binding" evidence="17">
    <location>
        <begin position="704"/>
        <end position="782"/>
    </location>
</feature>
<proteinExistence type="inferred from homology"/>
<keyword evidence="11" id="KW-0479">Metal-binding</keyword>
<feature type="region of interest" description="Disordered" evidence="16">
    <location>
        <begin position="1"/>
        <end position="77"/>
    </location>
</feature>
<keyword evidence="9" id="KW-0500">Molybdenum</keyword>
<dbReference type="PRINTS" id="PR00407">
    <property type="entry name" value="EUMOPTERIN"/>
</dbReference>
<dbReference type="Gene3D" id="3.90.420.10">
    <property type="entry name" value="Oxidoreductase, molybdopterin-binding domain"/>
    <property type="match status" value="1"/>
</dbReference>
<evidence type="ECO:0000256" key="9">
    <source>
        <dbReference type="ARBA" id="ARBA00022505"/>
    </source>
</evidence>
<dbReference type="InterPro" id="IPR017927">
    <property type="entry name" value="FAD-bd_FR_type"/>
</dbReference>
<dbReference type="InterPro" id="IPR005066">
    <property type="entry name" value="MoCF_OxRdtse_dimer"/>
</dbReference>
<dbReference type="Gene3D" id="2.40.30.10">
    <property type="entry name" value="Translation factors"/>
    <property type="match status" value="1"/>
</dbReference>
<evidence type="ECO:0000256" key="3">
    <source>
        <dbReference type="ARBA" id="ARBA00001974"/>
    </source>
</evidence>
<dbReference type="InterPro" id="IPR036374">
    <property type="entry name" value="OxRdtase_Mopterin-bd_sf"/>
</dbReference>
<evidence type="ECO:0000256" key="12">
    <source>
        <dbReference type="ARBA" id="ARBA00022827"/>
    </source>
</evidence>
<comment type="function">
    <text evidence="4">Nitrate reductase is a key enzyme involved in the first step of nitrate assimilation in plants, fungi and bacteria.</text>
</comment>
<dbReference type="Proteomes" id="UP000011761">
    <property type="component" value="Unassembled WGS sequence"/>
</dbReference>
<dbReference type="SUPFAM" id="SSF52343">
    <property type="entry name" value="Ferredoxin reductase-like, C-terminal NADP-linked domain"/>
    <property type="match status" value="1"/>
</dbReference>
<keyword evidence="13" id="KW-0560">Oxidoreductase</keyword>
<feature type="compositionally biased region" description="Polar residues" evidence="16">
    <location>
        <begin position="692"/>
        <end position="707"/>
    </location>
</feature>
<evidence type="ECO:0000256" key="8">
    <source>
        <dbReference type="ARBA" id="ARBA00015499"/>
    </source>
</evidence>
<dbReference type="SUPFAM" id="SSF56524">
    <property type="entry name" value="Oxidoreductase molybdopterin-binding domain"/>
    <property type="match status" value="1"/>
</dbReference>
<comment type="cofactor">
    <cofactor evidence="1">
        <name>Mo-molybdopterin</name>
        <dbReference type="ChEBI" id="CHEBI:71302"/>
    </cofactor>
</comment>
<dbReference type="Gene3D" id="2.60.40.650">
    <property type="match status" value="1"/>
</dbReference>
<dbReference type="InterPro" id="IPR036400">
    <property type="entry name" value="Cyt_B5-like_heme/steroid_sf"/>
</dbReference>
<dbReference type="InterPro" id="IPR008333">
    <property type="entry name" value="Cbr1-like_FAD-bd_dom"/>
</dbReference>